<feature type="binding site" evidence="5">
    <location>
        <position position="100"/>
    </location>
    <ligand>
        <name>ATP</name>
        <dbReference type="ChEBI" id="CHEBI:30616"/>
    </ligand>
</feature>
<dbReference type="SUPFAM" id="SSF56112">
    <property type="entry name" value="Protein kinase-like (PK-like)"/>
    <property type="match status" value="1"/>
</dbReference>
<evidence type="ECO:0000256" key="1">
    <source>
        <dbReference type="ARBA" id="ARBA00004193"/>
    </source>
</evidence>
<reference evidence="8" key="2">
    <citation type="submission" date="2015-03" db="UniProtKB">
        <authorList>
            <consortium name="EnsemblPlants"/>
        </authorList>
    </citation>
    <scope>IDENTIFICATION</scope>
</reference>
<dbReference type="InterPro" id="IPR011009">
    <property type="entry name" value="Kinase-like_dom_sf"/>
</dbReference>
<dbReference type="HOGENOM" id="CLU_1095593_0_0_1"/>
<evidence type="ECO:0000313" key="8">
    <source>
        <dbReference type="EnsemblPlants" id="Bo4g133230.1"/>
    </source>
</evidence>
<evidence type="ECO:0000256" key="5">
    <source>
        <dbReference type="PROSITE-ProRule" id="PRU10141"/>
    </source>
</evidence>
<comment type="subcellular location">
    <subcellularLocation>
        <location evidence="1">Cell membrane</location>
        <topology evidence="1">Lipid-anchor</topology>
    </subcellularLocation>
</comment>
<keyword evidence="2" id="KW-0808">Transferase</keyword>
<evidence type="ECO:0000256" key="4">
    <source>
        <dbReference type="ARBA" id="ARBA00023288"/>
    </source>
</evidence>
<evidence type="ECO:0000256" key="6">
    <source>
        <dbReference type="SAM" id="MobiDB-lite"/>
    </source>
</evidence>
<dbReference type="Pfam" id="PF07714">
    <property type="entry name" value="PK_Tyr_Ser-Thr"/>
    <property type="match status" value="1"/>
</dbReference>
<protein>
    <recommendedName>
        <fullName evidence="7">Protein kinase domain-containing protein</fullName>
    </recommendedName>
</protein>
<keyword evidence="3" id="KW-0472">Membrane</keyword>
<dbReference type="InterPro" id="IPR000719">
    <property type="entry name" value="Prot_kinase_dom"/>
</dbReference>
<proteinExistence type="predicted"/>
<dbReference type="eggNOG" id="KOG1187">
    <property type="taxonomic scope" value="Eukaryota"/>
</dbReference>
<reference evidence="8 9" key="1">
    <citation type="journal article" date="2014" name="Genome Biol.">
        <title>Transcriptome and methylome profiling reveals relics of genome dominance in the mesopolyploid Brassica oleracea.</title>
        <authorList>
            <person name="Parkin I.A."/>
            <person name="Koh C."/>
            <person name="Tang H."/>
            <person name="Robinson S.J."/>
            <person name="Kagale S."/>
            <person name="Clarke W.E."/>
            <person name="Town C.D."/>
            <person name="Nixon J."/>
            <person name="Krishnakumar V."/>
            <person name="Bidwell S.L."/>
            <person name="Denoeud F."/>
            <person name="Belcram H."/>
            <person name="Links M.G."/>
            <person name="Just J."/>
            <person name="Clarke C."/>
            <person name="Bender T."/>
            <person name="Huebert T."/>
            <person name="Mason A.S."/>
            <person name="Pires J.C."/>
            <person name="Barker G."/>
            <person name="Moore J."/>
            <person name="Walley P.G."/>
            <person name="Manoli S."/>
            <person name="Batley J."/>
            <person name="Edwards D."/>
            <person name="Nelson M.N."/>
            <person name="Wang X."/>
            <person name="Paterson A.H."/>
            <person name="King G."/>
            <person name="Bancroft I."/>
            <person name="Chalhoub B."/>
            <person name="Sharpe A.G."/>
        </authorList>
    </citation>
    <scope>NUCLEOTIDE SEQUENCE</scope>
    <source>
        <strain evidence="8 9">cv. TO1000</strain>
    </source>
</reference>
<keyword evidence="5" id="KW-0547">Nucleotide-binding</keyword>
<keyword evidence="4" id="KW-0449">Lipoprotein</keyword>
<dbReference type="GO" id="GO:0090406">
    <property type="term" value="C:pollen tube"/>
    <property type="evidence" value="ECO:0007669"/>
    <property type="project" value="EnsemblPlants"/>
</dbReference>
<dbReference type="PANTHER" id="PTHR47985">
    <property type="entry name" value="OS07G0668900 PROTEIN"/>
    <property type="match status" value="1"/>
</dbReference>
<dbReference type="GO" id="GO:0010483">
    <property type="term" value="P:pollen tube reception"/>
    <property type="evidence" value="ECO:0007669"/>
    <property type="project" value="EnsemblPlants"/>
</dbReference>
<dbReference type="GO" id="GO:0004674">
    <property type="term" value="F:protein serine/threonine kinase activity"/>
    <property type="evidence" value="ECO:0007669"/>
    <property type="project" value="UniProtKB-KW"/>
</dbReference>
<dbReference type="InterPro" id="IPR001245">
    <property type="entry name" value="Ser-Thr/Tyr_kinase_cat_dom"/>
</dbReference>
<dbReference type="EnsemblPlants" id="Bo4g133230.1">
    <property type="protein sequence ID" value="Bo4g133230.1"/>
    <property type="gene ID" value="Bo4g133230"/>
</dbReference>
<keyword evidence="5" id="KW-0067">ATP-binding</keyword>
<dbReference type="PANTHER" id="PTHR47985:SF34">
    <property type="entry name" value="SERINE_THREONINE-PROTEIN KINASE PBL24-RELATED"/>
    <property type="match status" value="1"/>
</dbReference>
<dbReference type="Gramene" id="Bo4g133230.1">
    <property type="protein sequence ID" value="Bo4g133230.1"/>
    <property type="gene ID" value="Bo4g133230"/>
</dbReference>
<feature type="compositionally biased region" description="Polar residues" evidence="6">
    <location>
        <begin position="1"/>
        <end position="10"/>
    </location>
</feature>
<evidence type="ECO:0000256" key="3">
    <source>
        <dbReference type="ARBA" id="ARBA00023136"/>
    </source>
</evidence>
<sequence length="254" mass="28222">MSCFLGSSTHSKSRENEGSSMVAAYEQQNPQWNDRGQITSWESVAISKESPINIEAKSYTFRELAAATNSFKQEFLIGEGGFGRVYKGKLEKTGQVVAVKQLDKNRLQGNREFLLEISALSTLNHPNLVDLIGYCLDGDQRLLVYEFMPLGSLEDHLLVKPDAQPIFRKPNRFPELADPLLRGEFPEKSLNQAIAVAAMCLHEEPIVRPLISDVVTALSFMSTETDSSSGFTGSVLKFQPSSAKIKTVEDLLQY</sequence>
<accession>A0A0D3BZ23</accession>
<dbReference type="STRING" id="109376.A0A0D3BZ23"/>
<dbReference type="AlphaFoldDB" id="A0A0D3BZ23"/>
<name>A0A0D3BZ23_BRAOL</name>
<evidence type="ECO:0000256" key="2">
    <source>
        <dbReference type="ARBA" id="ARBA00022527"/>
    </source>
</evidence>
<dbReference type="Gene3D" id="1.10.510.10">
    <property type="entry name" value="Transferase(Phosphotransferase) domain 1"/>
    <property type="match status" value="1"/>
</dbReference>
<dbReference type="Gene3D" id="3.30.200.20">
    <property type="entry name" value="Phosphorylase Kinase, domain 1"/>
    <property type="match status" value="1"/>
</dbReference>
<feature type="domain" description="Protein kinase" evidence="7">
    <location>
        <begin position="71"/>
        <end position="254"/>
    </location>
</feature>
<keyword evidence="2" id="KW-0418">Kinase</keyword>
<keyword evidence="9" id="KW-1185">Reference proteome</keyword>
<organism evidence="8 9">
    <name type="scientific">Brassica oleracea var. oleracea</name>
    <dbReference type="NCBI Taxonomy" id="109376"/>
    <lineage>
        <taxon>Eukaryota</taxon>
        <taxon>Viridiplantae</taxon>
        <taxon>Streptophyta</taxon>
        <taxon>Embryophyta</taxon>
        <taxon>Tracheophyta</taxon>
        <taxon>Spermatophyta</taxon>
        <taxon>Magnoliopsida</taxon>
        <taxon>eudicotyledons</taxon>
        <taxon>Gunneridae</taxon>
        <taxon>Pentapetalae</taxon>
        <taxon>rosids</taxon>
        <taxon>malvids</taxon>
        <taxon>Brassicales</taxon>
        <taxon>Brassicaceae</taxon>
        <taxon>Brassiceae</taxon>
        <taxon>Brassica</taxon>
    </lineage>
</organism>
<dbReference type="GO" id="GO:0005886">
    <property type="term" value="C:plasma membrane"/>
    <property type="evidence" value="ECO:0007669"/>
    <property type="project" value="UniProtKB-SubCell"/>
</dbReference>
<dbReference type="FunFam" id="3.30.200.20:FF:000266">
    <property type="entry name" value="probable serine/threonine-protein kinase RLCKVII"/>
    <property type="match status" value="1"/>
</dbReference>
<dbReference type="InterPro" id="IPR017441">
    <property type="entry name" value="Protein_kinase_ATP_BS"/>
</dbReference>
<dbReference type="PROSITE" id="PS50011">
    <property type="entry name" value="PROTEIN_KINASE_DOM"/>
    <property type="match status" value="1"/>
</dbReference>
<evidence type="ECO:0000313" key="9">
    <source>
        <dbReference type="Proteomes" id="UP000032141"/>
    </source>
</evidence>
<evidence type="ECO:0000259" key="7">
    <source>
        <dbReference type="PROSITE" id="PS50011"/>
    </source>
</evidence>
<dbReference type="Proteomes" id="UP000032141">
    <property type="component" value="Chromosome C4"/>
</dbReference>
<feature type="region of interest" description="Disordered" evidence="6">
    <location>
        <begin position="1"/>
        <end position="20"/>
    </location>
</feature>
<dbReference type="PROSITE" id="PS00107">
    <property type="entry name" value="PROTEIN_KINASE_ATP"/>
    <property type="match status" value="1"/>
</dbReference>
<dbReference type="GO" id="GO:0005524">
    <property type="term" value="F:ATP binding"/>
    <property type="evidence" value="ECO:0007669"/>
    <property type="project" value="UniProtKB-UniRule"/>
</dbReference>
<dbReference type="OMA" id="CFLGSST"/>
<dbReference type="GO" id="GO:0005829">
    <property type="term" value="C:cytosol"/>
    <property type="evidence" value="ECO:0007669"/>
    <property type="project" value="EnsemblPlants"/>
</dbReference>
<keyword evidence="2" id="KW-0723">Serine/threonine-protein kinase</keyword>